<reference evidence="6" key="1">
    <citation type="submission" date="2019-09" db="EMBL/GenBank/DDBJ databases">
        <title>Mumia zhuanghuii sp. nov. isolated from the intestinal contents of plateau pika (Ochotona curzoniae) in the Qinghai-Tibet plateau of China.</title>
        <authorList>
            <person name="Tian Z."/>
        </authorList>
    </citation>
    <scope>NUCLEOTIDE SEQUENCE [LARGE SCALE GENOMIC DNA]</scope>
    <source>
        <strain evidence="6">L-033</strain>
    </source>
</reference>
<dbReference type="PROSITE" id="PS50893">
    <property type="entry name" value="ABC_TRANSPORTER_2"/>
    <property type="match status" value="2"/>
</dbReference>
<accession>A0A5N0TE86</accession>
<feature type="domain" description="ABC transporter" evidence="4">
    <location>
        <begin position="321"/>
        <end position="533"/>
    </location>
</feature>
<dbReference type="InterPro" id="IPR003439">
    <property type="entry name" value="ABC_transporter-like_ATP-bd"/>
</dbReference>
<dbReference type="EMBL" id="VYUY01000012">
    <property type="protein sequence ID" value="KAA9132948.1"/>
    <property type="molecule type" value="Genomic_DNA"/>
</dbReference>
<dbReference type="InterPro" id="IPR027417">
    <property type="entry name" value="P-loop_NTPase"/>
</dbReference>
<protein>
    <submittedName>
        <fullName evidence="5">ABC-F family ATP-binding cassette domain-containing protein</fullName>
    </submittedName>
</protein>
<dbReference type="RefSeq" id="WP_150893446.1">
    <property type="nucleotide sequence ID" value="NZ_VYUY01000012.1"/>
</dbReference>
<evidence type="ECO:0000313" key="6">
    <source>
        <dbReference type="Proteomes" id="UP000326838"/>
    </source>
</evidence>
<evidence type="ECO:0000313" key="5">
    <source>
        <dbReference type="EMBL" id="KAA9132948.1"/>
    </source>
</evidence>
<keyword evidence="2" id="KW-0547">Nucleotide-binding</keyword>
<sequence>MPTRSPAVVLDRVSFSWPDGSRALRDVSGAFGTGRTGLVGRNGSGKTTLLKIIAGDLRPSSGRVTAPNGVSTLPQRLTLDADRSVPDLLGVAGVLAAVRAVESGDVRAELFDLIGTDWDVEARAIAALADAGLSADALDRSVSGLSGGEAMLVAVAGVRARRAPLTLLDEPTNNLDRDARDRLGAMLQGWPGALVVISHDVALLDLMDETAELYDDALSTFGGGYSAWRAWLETEQDAARRAERTAAQSVRREKRERIEAETTLAHRAQRGHKAQIEKRVPGMISGARKRAAQVSAGKMRGLVADRESVARASQEAAERRIRNDDSVRVDLPDPGVAAGRRIATLGDGGRSWILQGPERMAVIGPNGAGKTTLLERLTGSSDAAPPHLGAVHAEVHTDRVAYLPQRLDGLDDAASVLQNVATTAPHLPTAELRNRLARFLLRGATVDRPVSALSGGERFRVSLARLLFADPPPQLLVLDEPTNNLDMDTVDQLVDALSGYRGALLVVSHDDAFLARLGLDLTLELRGGALREV</sequence>
<dbReference type="Proteomes" id="UP000326838">
    <property type="component" value="Unassembled WGS sequence"/>
</dbReference>
<dbReference type="SMART" id="SM00382">
    <property type="entry name" value="AAA"/>
    <property type="match status" value="2"/>
</dbReference>
<evidence type="ECO:0000259" key="4">
    <source>
        <dbReference type="PROSITE" id="PS50893"/>
    </source>
</evidence>
<dbReference type="PANTHER" id="PTHR19211:SF6">
    <property type="entry name" value="BLL7188 PROTEIN"/>
    <property type="match status" value="1"/>
</dbReference>
<dbReference type="GO" id="GO:0016887">
    <property type="term" value="F:ATP hydrolysis activity"/>
    <property type="evidence" value="ECO:0007669"/>
    <property type="project" value="InterPro"/>
</dbReference>
<keyword evidence="1" id="KW-0677">Repeat</keyword>
<dbReference type="GO" id="GO:0005524">
    <property type="term" value="F:ATP binding"/>
    <property type="evidence" value="ECO:0007669"/>
    <property type="project" value="UniProtKB-KW"/>
</dbReference>
<dbReference type="Gene3D" id="3.40.50.300">
    <property type="entry name" value="P-loop containing nucleotide triphosphate hydrolases"/>
    <property type="match status" value="2"/>
</dbReference>
<evidence type="ECO:0000256" key="2">
    <source>
        <dbReference type="ARBA" id="ARBA00022741"/>
    </source>
</evidence>
<dbReference type="AlphaFoldDB" id="A0A5N0TE86"/>
<evidence type="ECO:0000256" key="3">
    <source>
        <dbReference type="ARBA" id="ARBA00022840"/>
    </source>
</evidence>
<proteinExistence type="predicted"/>
<dbReference type="SUPFAM" id="SSF52540">
    <property type="entry name" value="P-loop containing nucleoside triphosphate hydrolases"/>
    <property type="match status" value="2"/>
</dbReference>
<gene>
    <name evidence="5" type="ORF">F6B40_09595</name>
</gene>
<organism evidence="5 6">
    <name type="scientific">Microbacterium caowuchunii</name>
    <dbReference type="NCBI Taxonomy" id="2614638"/>
    <lineage>
        <taxon>Bacteria</taxon>
        <taxon>Bacillati</taxon>
        <taxon>Actinomycetota</taxon>
        <taxon>Actinomycetes</taxon>
        <taxon>Micrococcales</taxon>
        <taxon>Microbacteriaceae</taxon>
        <taxon>Microbacterium</taxon>
    </lineage>
</organism>
<name>A0A5N0TE86_9MICO</name>
<dbReference type="PANTHER" id="PTHR19211">
    <property type="entry name" value="ATP-BINDING TRANSPORT PROTEIN-RELATED"/>
    <property type="match status" value="1"/>
</dbReference>
<dbReference type="InterPro" id="IPR003593">
    <property type="entry name" value="AAA+_ATPase"/>
</dbReference>
<dbReference type="InterPro" id="IPR050611">
    <property type="entry name" value="ABCF"/>
</dbReference>
<dbReference type="Pfam" id="PF00005">
    <property type="entry name" value="ABC_tran"/>
    <property type="match status" value="2"/>
</dbReference>
<keyword evidence="3 5" id="KW-0067">ATP-binding</keyword>
<keyword evidence="6" id="KW-1185">Reference proteome</keyword>
<evidence type="ECO:0000256" key="1">
    <source>
        <dbReference type="ARBA" id="ARBA00022737"/>
    </source>
</evidence>
<feature type="domain" description="ABC transporter" evidence="4">
    <location>
        <begin position="8"/>
        <end position="240"/>
    </location>
</feature>
<comment type="caution">
    <text evidence="5">The sequence shown here is derived from an EMBL/GenBank/DDBJ whole genome shotgun (WGS) entry which is preliminary data.</text>
</comment>